<evidence type="ECO:0000256" key="3">
    <source>
        <dbReference type="ARBA" id="ARBA00022840"/>
    </source>
</evidence>
<keyword evidence="8" id="KW-1185">Reference proteome</keyword>
<sequence>MVFQVLLLMVENVEKSHLLIESCRYSPEELAGPLARLLFSWLMPLLRLGYDAILSMATLTPLSDDLKSQQLEPKLVRFLTAAKSSTLLRELFRLRRGLLPPIIPRILLLGFTLAQPFLIYTAVSFTSISHNERSIEEGNLLVAAFVLTFLGYACFLLASDKPTHGDGPRKPGQIAIAIYVLALHMSWACVAPVIVPIVFVAATVPVMQKIGTAQGSWNAAIEKRVNLTSAILSNLKEVRI</sequence>
<keyword evidence="3" id="KW-0067">ATP-binding</keyword>
<dbReference type="Gene3D" id="1.20.1560.10">
    <property type="entry name" value="ABC transporter type 1, transmembrane domain"/>
    <property type="match status" value="1"/>
</dbReference>
<reference evidence="7 8" key="1">
    <citation type="submission" date="2020-05" db="EMBL/GenBank/DDBJ databases">
        <title>Identification and distribution of gene clusters putatively required for synthesis of sphingolipid metabolism inhibitors in phylogenetically diverse species of the filamentous fungus Fusarium.</title>
        <authorList>
            <person name="Kim H.-S."/>
            <person name="Busman M."/>
            <person name="Brown D.W."/>
            <person name="Divon H."/>
            <person name="Uhlig S."/>
            <person name="Proctor R.H."/>
        </authorList>
    </citation>
    <scope>NUCLEOTIDE SEQUENCE [LARGE SCALE GENOMIC DNA]</scope>
    <source>
        <strain evidence="7 8">NRRL 66243</strain>
    </source>
</reference>
<dbReference type="OrthoDB" id="6500128at2759"/>
<dbReference type="GO" id="GO:0016020">
    <property type="term" value="C:membrane"/>
    <property type="evidence" value="ECO:0007669"/>
    <property type="project" value="InterPro"/>
</dbReference>
<dbReference type="InterPro" id="IPR036640">
    <property type="entry name" value="ABC1_TM_sf"/>
</dbReference>
<evidence type="ECO:0000313" key="7">
    <source>
        <dbReference type="EMBL" id="KAF5649816.1"/>
    </source>
</evidence>
<evidence type="ECO:0000256" key="1">
    <source>
        <dbReference type="ARBA" id="ARBA00022692"/>
    </source>
</evidence>
<accession>A0A8H5W7K8</accession>
<gene>
    <name evidence="7" type="ORF">FTJAE_781</name>
</gene>
<dbReference type="InterPro" id="IPR050173">
    <property type="entry name" value="ABC_transporter_C-like"/>
</dbReference>
<dbReference type="GO" id="GO:0042626">
    <property type="term" value="F:ATPase-coupled transmembrane transporter activity"/>
    <property type="evidence" value="ECO:0007669"/>
    <property type="project" value="TreeGrafter"/>
</dbReference>
<keyword evidence="1 6" id="KW-0812">Transmembrane</keyword>
<evidence type="ECO:0000313" key="8">
    <source>
        <dbReference type="Proteomes" id="UP000530670"/>
    </source>
</evidence>
<evidence type="ECO:0000256" key="2">
    <source>
        <dbReference type="ARBA" id="ARBA00022741"/>
    </source>
</evidence>
<dbReference type="GeneID" id="59306831"/>
<keyword evidence="5 6" id="KW-0472">Membrane</keyword>
<evidence type="ECO:0000256" key="4">
    <source>
        <dbReference type="ARBA" id="ARBA00022989"/>
    </source>
</evidence>
<dbReference type="AlphaFoldDB" id="A0A8H5W7K8"/>
<feature type="transmembrane region" description="Helical" evidence="6">
    <location>
        <begin position="140"/>
        <end position="158"/>
    </location>
</feature>
<dbReference type="PANTHER" id="PTHR24223:SF399">
    <property type="entry name" value="ABC TRANSPORTER ATNG"/>
    <property type="match status" value="1"/>
</dbReference>
<evidence type="ECO:0000256" key="5">
    <source>
        <dbReference type="ARBA" id="ARBA00023136"/>
    </source>
</evidence>
<feature type="transmembrane region" description="Helical" evidence="6">
    <location>
        <begin position="102"/>
        <end position="128"/>
    </location>
</feature>
<dbReference type="GO" id="GO:0005524">
    <property type="term" value="F:ATP binding"/>
    <property type="evidence" value="ECO:0007669"/>
    <property type="project" value="UniProtKB-KW"/>
</dbReference>
<keyword evidence="2" id="KW-0547">Nucleotide-binding</keyword>
<proteinExistence type="predicted"/>
<feature type="transmembrane region" description="Helical" evidence="6">
    <location>
        <begin position="178"/>
        <end position="202"/>
    </location>
</feature>
<dbReference type="PANTHER" id="PTHR24223">
    <property type="entry name" value="ATP-BINDING CASSETTE SUB-FAMILY C"/>
    <property type="match status" value="1"/>
</dbReference>
<keyword evidence="4 6" id="KW-1133">Transmembrane helix</keyword>
<comment type="caution">
    <text evidence="7">The sequence shown here is derived from an EMBL/GenBank/DDBJ whole genome shotgun (WGS) entry which is preliminary data.</text>
</comment>
<dbReference type="Proteomes" id="UP000530670">
    <property type="component" value="Unassembled WGS sequence"/>
</dbReference>
<dbReference type="EMBL" id="JAAQRI010000019">
    <property type="protein sequence ID" value="KAF5649816.1"/>
    <property type="molecule type" value="Genomic_DNA"/>
</dbReference>
<organism evidence="7 8">
    <name type="scientific">Fusarium tjaetaba</name>
    <dbReference type="NCBI Taxonomy" id="1567544"/>
    <lineage>
        <taxon>Eukaryota</taxon>
        <taxon>Fungi</taxon>
        <taxon>Dikarya</taxon>
        <taxon>Ascomycota</taxon>
        <taxon>Pezizomycotina</taxon>
        <taxon>Sordariomycetes</taxon>
        <taxon>Hypocreomycetidae</taxon>
        <taxon>Hypocreales</taxon>
        <taxon>Nectriaceae</taxon>
        <taxon>Fusarium</taxon>
        <taxon>Fusarium fujikuroi species complex</taxon>
    </lineage>
</organism>
<dbReference type="RefSeq" id="XP_037212079.1">
    <property type="nucleotide sequence ID" value="XM_037354561.1"/>
</dbReference>
<protein>
    <submittedName>
        <fullName evidence="7">Multidrug resistance</fullName>
    </submittedName>
</protein>
<evidence type="ECO:0000256" key="6">
    <source>
        <dbReference type="SAM" id="Phobius"/>
    </source>
</evidence>
<name>A0A8H5W7K8_9HYPO</name>